<feature type="domain" description="IstB-like ATP-binding" evidence="2">
    <location>
        <begin position="103"/>
        <end position="241"/>
    </location>
</feature>
<evidence type="ECO:0000259" key="2">
    <source>
        <dbReference type="Pfam" id="PF01695"/>
    </source>
</evidence>
<dbReference type="AlphaFoldDB" id="A0A0F9CMP9"/>
<accession>A0A0F9CMP9</accession>
<dbReference type="CDD" id="cd00009">
    <property type="entry name" value="AAA"/>
    <property type="match status" value="1"/>
</dbReference>
<dbReference type="InterPro" id="IPR027417">
    <property type="entry name" value="P-loop_NTPase"/>
</dbReference>
<dbReference type="Pfam" id="PF01695">
    <property type="entry name" value="IstB_IS21"/>
    <property type="match status" value="1"/>
</dbReference>
<dbReference type="InterPro" id="IPR002611">
    <property type="entry name" value="IstB_ATP-bd"/>
</dbReference>
<dbReference type="PANTHER" id="PTHR30050:SF4">
    <property type="entry name" value="ATP-BINDING PROTEIN RV3427C IN INSERTION SEQUENCE-RELATED"/>
    <property type="match status" value="1"/>
</dbReference>
<name>A0A0F9CMP9_9ZZZZ</name>
<gene>
    <name evidence="3" type="ORF">LCGC14_2648160</name>
</gene>
<dbReference type="GO" id="GO:0006260">
    <property type="term" value="P:DNA replication"/>
    <property type="evidence" value="ECO:0007669"/>
    <property type="project" value="TreeGrafter"/>
</dbReference>
<evidence type="ECO:0000313" key="3">
    <source>
        <dbReference type="EMBL" id="KKK97896.1"/>
    </source>
</evidence>
<evidence type="ECO:0000256" key="1">
    <source>
        <dbReference type="SAM" id="MobiDB-lite"/>
    </source>
</evidence>
<dbReference type="GO" id="GO:0005524">
    <property type="term" value="F:ATP binding"/>
    <property type="evidence" value="ECO:0007669"/>
    <property type="project" value="InterPro"/>
</dbReference>
<dbReference type="SUPFAM" id="SSF52540">
    <property type="entry name" value="P-loop containing nucleoside triphosphate hydrolases"/>
    <property type="match status" value="1"/>
</dbReference>
<feature type="region of interest" description="Disordered" evidence="1">
    <location>
        <begin position="1"/>
        <end position="27"/>
    </location>
</feature>
<proteinExistence type="predicted"/>
<sequence length="252" mass="28544">MNMKPIKDMDSLKGIKPVDDDQLPSSPYGPCDKCDGLGNLKTETGMMSCPDCKGKYFIQKAIESCGVPEELREISTLENFKQVHPSTPELLEGIEGYIESSTKKSGGIIMHGRPGSGKTHLAIAILLRLIERNFTGEFIEWSELLGRYQRSAYNEQGRELGWFFDILDVDILVLDDFGKGMKVSEWVAEETYQIIHTRYRKRKPTIITTMLDWRGGEADRLFGEAVASRLEHHSSMIDFNDLGNYRRGKEGE</sequence>
<feature type="compositionally biased region" description="Basic and acidic residues" evidence="1">
    <location>
        <begin position="1"/>
        <end position="19"/>
    </location>
</feature>
<organism evidence="3">
    <name type="scientific">marine sediment metagenome</name>
    <dbReference type="NCBI Taxonomy" id="412755"/>
    <lineage>
        <taxon>unclassified sequences</taxon>
        <taxon>metagenomes</taxon>
        <taxon>ecological metagenomes</taxon>
    </lineage>
</organism>
<dbReference type="PANTHER" id="PTHR30050">
    <property type="entry name" value="CHROMOSOMAL REPLICATION INITIATOR PROTEIN DNAA"/>
    <property type="match status" value="1"/>
</dbReference>
<protein>
    <recommendedName>
        <fullName evidence="2">IstB-like ATP-binding domain-containing protein</fullName>
    </recommendedName>
</protein>
<reference evidence="3" key="1">
    <citation type="journal article" date="2015" name="Nature">
        <title>Complex archaea that bridge the gap between prokaryotes and eukaryotes.</title>
        <authorList>
            <person name="Spang A."/>
            <person name="Saw J.H."/>
            <person name="Jorgensen S.L."/>
            <person name="Zaremba-Niedzwiedzka K."/>
            <person name="Martijn J."/>
            <person name="Lind A.E."/>
            <person name="van Eijk R."/>
            <person name="Schleper C."/>
            <person name="Guy L."/>
            <person name="Ettema T.J."/>
        </authorList>
    </citation>
    <scope>NUCLEOTIDE SEQUENCE</scope>
</reference>
<dbReference type="Gene3D" id="3.40.50.300">
    <property type="entry name" value="P-loop containing nucleotide triphosphate hydrolases"/>
    <property type="match status" value="1"/>
</dbReference>
<dbReference type="EMBL" id="LAZR01045847">
    <property type="protein sequence ID" value="KKK97896.1"/>
    <property type="molecule type" value="Genomic_DNA"/>
</dbReference>
<comment type="caution">
    <text evidence="3">The sequence shown here is derived from an EMBL/GenBank/DDBJ whole genome shotgun (WGS) entry which is preliminary data.</text>
</comment>